<dbReference type="PANTHER" id="PTHR44378:SF2">
    <property type="entry name" value="ACYL-ACTIVATING ENZYME 17, PEROXISOMAL-RELATED"/>
    <property type="match status" value="1"/>
</dbReference>
<proteinExistence type="inferred from homology"/>
<dbReference type="InterPro" id="IPR000873">
    <property type="entry name" value="AMP-dep_synth/lig_dom"/>
</dbReference>
<comment type="caution">
    <text evidence="5">The sequence shown here is derived from an EMBL/GenBank/DDBJ whole genome shotgun (WGS) entry which is preliminary data.</text>
</comment>
<sequence length="606" mass="68439">MKYKPFWKPSKKVIEHSNIFKMMQQHGFNNYQDFWKWSVTQKDSFWEETLQNLAIKLQQKYTSIVDVSNGVENPQWLKNAKLNIVDSCFQNDDDSIAIIFQKEGGQLQKVSQKELLELVNRIANGLLKIGLKKGDRIAIDMPMTLEAVAIYLAGIKAGMPIVTIADSFTPNEIAVRLKITKPSIIFTQDVLKRAGKELPLFQKIVDANAPKAVVLEVSEKTINLRSHDMYWTDFVSPNTEFETVIQHPDDIITILFSSGTTGEPKAIPWTHTTPIKGASDGYYHQDIHKNDVVCWPTNLGWMMGPWLVFAALINKATIALYYGAPMGEEFGEFVQYAKVTMLGVIPSFVKYWQHTKCMENFNWDTIKCFSSTGEVSNPNEMEYLMQLANKKPVIEYCGGTEIGGGYVTSTVVQPNIASTFSTQALGGEFVLLDENNNKTTKGELFLLPPIMGLSNTLLNRNHFEVYYKNTPKFEGNLTRRHGDQLLQLENGYYKAQGRVDDAMNLGGIKVSSVQIEAVLNKLSFVKEAAAIAVSPKDGGPSLLVVYYVENPTEVTKEERLQQAKEVVRKQLNPLFKVSDLVKIEKLPRTASNKVMRRTLRDLYESE</sequence>
<feature type="domain" description="Acetyl-coenzyme A synthetase N-terminal" evidence="4">
    <location>
        <begin position="31"/>
        <end position="88"/>
    </location>
</feature>
<evidence type="ECO:0000259" key="4">
    <source>
        <dbReference type="Pfam" id="PF16177"/>
    </source>
</evidence>
<dbReference type="InterPro" id="IPR042099">
    <property type="entry name" value="ANL_N_sf"/>
</dbReference>
<dbReference type="PROSITE" id="PS00455">
    <property type="entry name" value="AMP_BINDING"/>
    <property type="match status" value="1"/>
</dbReference>
<reference evidence="6" key="1">
    <citation type="journal article" date="2019" name="Int. J. Syst. Evol. Microbiol.">
        <title>The Global Catalogue of Microorganisms (GCM) 10K type strain sequencing project: providing services to taxonomists for standard genome sequencing and annotation.</title>
        <authorList>
            <consortium name="The Broad Institute Genomics Platform"/>
            <consortium name="The Broad Institute Genome Sequencing Center for Infectious Disease"/>
            <person name="Wu L."/>
            <person name="Ma J."/>
        </authorList>
    </citation>
    <scope>NUCLEOTIDE SEQUENCE [LARGE SCALE GENOMIC DNA]</scope>
    <source>
        <strain evidence="6">CCUG 60022</strain>
    </source>
</reference>
<evidence type="ECO:0000259" key="2">
    <source>
        <dbReference type="Pfam" id="PF00501"/>
    </source>
</evidence>
<dbReference type="Pfam" id="PF13193">
    <property type="entry name" value="AMP-binding_C"/>
    <property type="match status" value="1"/>
</dbReference>
<dbReference type="Proteomes" id="UP001597032">
    <property type="component" value="Unassembled WGS sequence"/>
</dbReference>
<evidence type="ECO:0000256" key="1">
    <source>
        <dbReference type="ARBA" id="ARBA00006432"/>
    </source>
</evidence>
<feature type="domain" description="AMP-dependent synthetase/ligase" evidence="2">
    <location>
        <begin position="93"/>
        <end position="444"/>
    </location>
</feature>
<evidence type="ECO:0000313" key="5">
    <source>
        <dbReference type="EMBL" id="MFD0761584.1"/>
    </source>
</evidence>
<dbReference type="InterPro" id="IPR032387">
    <property type="entry name" value="ACAS_N"/>
</dbReference>
<name>A0ABW2Z6N4_9FLAO</name>
<dbReference type="InterPro" id="IPR045851">
    <property type="entry name" value="AMP-bd_C_sf"/>
</dbReference>
<dbReference type="Gene3D" id="3.40.50.12780">
    <property type="entry name" value="N-terminal domain of ligase-like"/>
    <property type="match status" value="1"/>
</dbReference>
<comment type="similarity">
    <text evidence="1">Belongs to the ATP-dependent AMP-binding enzyme family.</text>
</comment>
<dbReference type="InterPro" id="IPR020845">
    <property type="entry name" value="AMP-binding_CS"/>
</dbReference>
<dbReference type="Pfam" id="PF00501">
    <property type="entry name" value="AMP-binding"/>
    <property type="match status" value="1"/>
</dbReference>
<keyword evidence="6" id="KW-1185">Reference proteome</keyword>
<dbReference type="Pfam" id="PF16177">
    <property type="entry name" value="ACAS_N"/>
    <property type="match status" value="1"/>
</dbReference>
<dbReference type="InterPro" id="IPR025110">
    <property type="entry name" value="AMP-bd_C"/>
</dbReference>
<dbReference type="RefSeq" id="WP_386781718.1">
    <property type="nucleotide sequence ID" value="NZ_JBHTIC010000006.1"/>
</dbReference>
<gene>
    <name evidence="5" type="ORF">ACFQZW_05775</name>
</gene>
<evidence type="ECO:0000313" key="6">
    <source>
        <dbReference type="Proteomes" id="UP001597032"/>
    </source>
</evidence>
<dbReference type="PANTHER" id="PTHR44378">
    <property type="entry name" value="ACYL-ACTIVATING ENZYME 17, PEROXISOMAL-RELATED"/>
    <property type="match status" value="1"/>
</dbReference>
<protein>
    <submittedName>
        <fullName evidence="5">AMP-binding protein</fullName>
    </submittedName>
</protein>
<feature type="domain" description="AMP-binding enzyme C-terminal" evidence="3">
    <location>
        <begin position="514"/>
        <end position="593"/>
    </location>
</feature>
<evidence type="ECO:0000259" key="3">
    <source>
        <dbReference type="Pfam" id="PF13193"/>
    </source>
</evidence>
<accession>A0ABW2Z6N4</accession>
<dbReference type="Gene3D" id="3.30.300.30">
    <property type="match status" value="1"/>
</dbReference>
<dbReference type="EMBL" id="JBHTIC010000006">
    <property type="protein sequence ID" value="MFD0761584.1"/>
    <property type="molecule type" value="Genomic_DNA"/>
</dbReference>
<dbReference type="SUPFAM" id="SSF56801">
    <property type="entry name" value="Acetyl-CoA synthetase-like"/>
    <property type="match status" value="1"/>
</dbReference>
<organism evidence="5 6">
    <name type="scientific">Lutibacter aestuarii</name>
    <dbReference type="NCBI Taxonomy" id="861111"/>
    <lineage>
        <taxon>Bacteria</taxon>
        <taxon>Pseudomonadati</taxon>
        <taxon>Bacteroidota</taxon>
        <taxon>Flavobacteriia</taxon>
        <taxon>Flavobacteriales</taxon>
        <taxon>Flavobacteriaceae</taxon>
        <taxon>Lutibacter</taxon>
    </lineage>
</organism>